<accession>A0ABQ8V5E2</accession>
<dbReference type="Proteomes" id="UP001150217">
    <property type="component" value="Unassembled WGS sequence"/>
</dbReference>
<reference evidence="2" key="1">
    <citation type="submission" date="2022-08" db="EMBL/GenBank/DDBJ databases">
        <title>A Global Phylogenomic Analysis of the Shiitake Genus Lentinula.</title>
        <authorList>
            <consortium name="DOE Joint Genome Institute"/>
            <person name="Sierra-Patev S."/>
            <person name="Min B."/>
            <person name="Naranjo-Ortiz M."/>
            <person name="Looney B."/>
            <person name="Konkel Z."/>
            <person name="Slot J.C."/>
            <person name="Sakamoto Y."/>
            <person name="Steenwyk J.L."/>
            <person name="Rokas A."/>
            <person name="Carro J."/>
            <person name="Camarero S."/>
            <person name="Ferreira P."/>
            <person name="Molpeceres G."/>
            <person name="Ruiz-Duenas F.J."/>
            <person name="Serrano A."/>
            <person name="Henrissat B."/>
            <person name="Drula E."/>
            <person name="Hughes K.W."/>
            <person name="Mata J.L."/>
            <person name="Ishikawa N.K."/>
            <person name="Vargas-Isla R."/>
            <person name="Ushijima S."/>
            <person name="Smith C.A."/>
            <person name="Ahrendt S."/>
            <person name="Andreopoulos W."/>
            <person name="He G."/>
            <person name="Labutti K."/>
            <person name="Lipzen A."/>
            <person name="Ng V."/>
            <person name="Riley R."/>
            <person name="Sandor L."/>
            <person name="Barry K."/>
            <person name="Martinez A.T."/>
            <person name="Xiao Y."/>
            <person name="Gibbons J.G."/>
            <person name="Terashima K."/>
            <person name="Grigoriev I.V."/>
            <person name="Hibbett D.S."/>
        </authorList>
    </citation>
    <scope>NUCLEOTIDE SEQUENCE</scope>
    <source>
        <strain evidence="2">RHP3577 ss4</strain>
    </source>
</reference>
<sequence>MSPKLWTDYARKVDKATAVVWSACNLINPFPQATLKIRPWFSLVDPSSPAAQKYAAEAADWVIGGGSGMVLIEKVNHVPPPQSNSDNAPAQDLKLSS</sequence>
<gene>
    <name evidence="2" type="ORF">C8R41DRAFT_923723</name>
</gene>
<protein>
    <submittedName>
        <fullName evidence="2">Uncharacterized protein</fullName>
    </submittedName>
</protein>
<comment type="caution">
    <text evidence="2">The sequence shown here is derived from an EMBL/GenBank/DDBJ whole genome shotgun (WGS) entry which is preliminary data.</text>
</comment>
<feature type="region of interest" description="Disordered" evidence="1">
    <location>
        <begin position="76"/>
        <end position="97"/>
    </location>
</feature>
<evidence type="ECO:0000256" key="1">
    <source>
        <dbReference type="SAM" id="MobiDB-lite"/>
    </source>
</evidence>
<feature type="compositionally biased region" description="Polar residues" evidence="1">
    <location>
        <begin position="83"/>
        <end position="97"/>
    </location>
</feature>
<evidence type="ECO:0000313" key="2">
    <source>
        <dbReference type="EMBL" id="KAJ4475119.1"/>
    </source>
</evidence>
<name>A0ABQ8V5E2_9AGAR</name>
<organism evidence="2 3">
    <name type="scientific">Lentinula lateritia</name>
    <dbReference type="NCBI Taxonomy" id="40482"/>
    <lineage>
        <taxon>Eukaryota</taxon>
        <taxon>Fungi</taxon>
        <taxon>Dikarya</taxon>
        <taxon>Basidiomycota</taxon>
        <taxon>Agaricomycotina</taxon>
        <taxon>Agaricomycetes</taxon>
        <taxon>Agaricomycetidae</taxon>
        <taxon>Agaricales</taxon>
        <taxon>Marasmiineae</taxon>
        <taxon>Omphalotaceae</taxon>
        <taxon>Lentinula</taxon>
    </lineage>
</organism>
<keyword evidence="3" id="KW-1185">Reference proteome</keyword>
<dbReference type="EMBL" id="JANVFT010000075">
    <property type="protein sequence ID" value="KAJ4475119.1"/>
    <property type="molecule type" value="Genomic_DNA"/>
</dbReference>
<proteinExistence type="predicted"/>
<evidence type="ECO:0000313" key="3">
    <source>
        <dbReference type="Proteomes" id="UP001150217"/>
    </source>
</evidence>